<dbReference type="AlphaFoldDB" id="A0A238FN08"/>
<evidence type="ECO:0000313" key="13">
    <source>
        <dbReference type="Proteomes" id="UP000198372"/>
    </source>
</evidence>
<evidence type="ECO:0000256" key="2">
    <source>
        <dbReference type="ARBA" id="ARBA00022707"/>
    </source>
</evidence>
<evidence type="ECO:0000256" key="1">
    <source>
        <dbReference type="ARBA" id="ARBA00007976"/>
    </source>
</evidence>
<dbReference type="InterPro" id="IPR011025">
    <property type="entry name" value="GproteinA_insert"/>
</dbReference>
<keyword evidence="3 11" id="KW-0479">Metal-binding</keyword>
<sequence length="458" mass="51248">MGCGGSKAAEQDYHTAVQATKKEEEKAVAKAGRVGGFRWSLAPNSVMTERAGWLAGWRTGRAHATGGIGGRFEEHPRAAHAIGYTSEVLYHRDDRDLVLSIDVVPSYPWPKPVSPSHALATHVTPNQLPRRDVKLLLLGTGESGKSTILKQMRLHHVGGYTDEERDGYREIVYANLIQSMQVVIEALHDLNMPLAPHLRDKAAYIMSIRVSAHDPCPPMLDRVVTQALIALWAEPTTKACVAKSREFQLNDSASYYFDSAARIGAADYVPTDQDILRSRVKTTGLTEERFQVGMLQYVVFDVGGQRSERKKWIHCFENVNVLIFLVAISEYDQTLYEDSDINRMNEAAGLFESISNSRWFAQSSVILFMNKTDLFKAKLITSPIYEYYSDYEGPSDCECDPTGCAYMESKFRPLYRNGHSRPLHVHFTCATDTEQLRVVFNAVEESIMAASIAELGLL</sequence>
<feature type="binding site" evidence="10">
    <location>
        <begin position="142"/>
        <end position="147"/>
    </location>
    <ligand>
        <name>GTP</name>
        <dbReference type="ChEBI" id="CHEBI:37565"/>
    </ligand>
</feature>
<evidence type="ECO:0000256" key="9">
    <source>
        <dbReference type="ARBA" id="ARBA00023288"/>
    </source>
</evidence>
<dbReference type="GO" id="GO:0000750">
    <property type="term" value="P:pheromone-dependent signal transduction involved in conjugation with cellular fusion"/>
    <property type="evidence" value="ECO:0007669"/>
    <property type="project" value="TreeGrafter"/>
</dbReference>
<keyword evidence="5 11" id="KW-0460">Magnesium</keyword>
<dbReference type="FunFam" id="1.10.400.10:FF:000007">
    <property type="entry name" value="Guanine nucleotide-binding protein subunit alpha"/>
    <property type="match status" value="1"/>
</dbReference>
<feature type="binding site" evidence="10">
    <location>
        <begin position="301"/>
        <end position="305"/>
    </location>
    <ligand>
        <name>GTP</name>
        <dbReference type="ChEBI" id="CHEBI:37565"/>
    </ligand>
</feature>
<dbReference type="GO" id="GO:0007186">
    <property type="term" value="P:G protein-coupled receptor signaling pathway"/>
    <property type="evidence" value="ECO:0007669"/>
    <property type="project" value="InterPro"/>
</dbReference>
<dbReference type="OrthoDB" id="5817230at2759"/>
<dbReference type="PROSITE" id="PS51882">
    <property type="entry name" value="G_ALPHA"/>
    <property type="match status" value="1"/>
</dbReference>
<keyword evidence="4 10" id="KW-0547">Nucleotide-binding</keyword>
<evidence type="ECO:0000256" key="11">
    <source>
        <dbReference type="PIRSR" id="PIRSR601019-2"/>
    </source>
</evidence>
<dbReference type="InterPro" id="IPR002975">
    <property type="entry name" value="Fungi_Gprotein_alpha"/>
</dbReference>
<evidence type="ECO:0000256" key="10">
    <source>
        <dbReference type="PIRSR" id="PIRSR601019-1"/>
    </source>
</evidence>
<dbReference type="SMART" id="SM00275">
    <property type="entry name" value="G_alpha"/>
    <property type="match status" value="1"/>
</dbReference>
<dbReference type="Pfam" id="PF00503">
    <property type="entry name" value="G-alpha"/>
    <property type="match status" value="1"/>
</dbReference>
<feature type="binding site" evidence="10">
    <location>
        <position position="430"/>
    </location>
    <ligand>
        <name>GTP</name>
        <dbReference type="ChEBI" id="CHEBI:37565"/>
    </ligand>
</feature>
<evidence type="ECO:0000256" key="3">
    <source>
        <dbReference type="ARBA" id="ARBA00022723"/>
    </source>
</evidence>
<feature type="binding site" evidence="10">
    <location>
        <begin position="276"/>
        <end position="282"/>
    </location>
    <ligand>
        <name>GTP</name>
        <dbReference type="ChEBI" id="CHEBI:37565"/>
    </ligand>
</feature>
<dbReference type="PRINTS" id="PR01241">
    <property type="entry name" value="GPROTEINAFNG"/>
</dbReference>
<dbReference type="GO" id="GO:0003924">
    <property type="term" value="F:GTPase activity"/>
    <property type="evidence" value="ECO:0007669"/>
    <property type="project" value="InterPro"/>
</dbReference>
<keyword evidence="7" id="KW-0564">Palmitate</keyword>
<feature type="binding site" evidence="11">
    <location>
        <position position="282"/>
    </location>
    <ligand>
        <name>Mg(2+)</name>
        <dbReference type="ChEBI" id="CHEBI:18420"/>
    </ligand>
</feature>
<protein>
    <submittedName>
        <fullName evidence="12">BQ2448_7319 protein</fullName>
    </submittedName>
</protein>
<proteinExistence type="inferred from homology"/>
<accession>A0A238FN08</accession>
<name>A0A238FN08_9BASI</name>
<dbReference type="SUPFAM" id="SSF52540">
    <property type="entry name" value="P-loop containing nucleoside triphosphate hydrolases"/>
    <property type="match status" value="1"/>
</dbReference>
<evidence type="ECO:0000256" key="8">
    <source>
        <dbReference type="ARBA" id="ARBA00023224"/>
    </source>
</evidence>
<evidence type="ECO:0000313" key="12">
    <source>
        <dbReference type="EMBL" id="SCV73393.1"/>
    </source>
</evidence>
<keyword evidence="2" id="KW-0519">Myristate</keyword>
<dbReference type="SUPFAM" id="SSF47895">
    <property type="entry name" value="Transducin (alpha subunit), insertion domain"/>
    <property type="match status" value="1"/>
</dbReference>
<keyword evidence="6 10" id="KW-0342">GTP-binding</keyword>
<dbReference type="FunFam" id="3.40.50.300:FF:000051">
    <property type="entry name" value="Guanine nucleotide-binding protein subunit alpha"/>
    <property type="match status" value="1"/>
</dbReference>
<dbReference type="PANTHER" id="PTHR10218">
    <property type="entry name" value="GTP-BINDING PROTEIN ALPHA SUBUNIT"/>
    <property type="match status" value="1"/>
</dbReference>
<feature type="binding site" evidence="10">
    <location>
        <begin position="251"/>
        <end position="252"/>
    </location>
    <ligand>
        <name>GTP</name>
        <dbReference type="ChEBI" id="CHEBI:37565"/>
    </ligand>
</feature>
<organism evidence="12 13">
    <name type="scientific">Microbotryum intermedium</name>
    <dbReference type="NCBI Taxonomy" id="269621"/>
    <lineage>
        <taxon>Eukaryota</taxon>
        <taxon>Fungi</taxon>
        <taxon>Dikarya</taxon>
        <taxon>Basidiomycota</taxon>
        <taxon>Pucciniomycotina</taxon>
        <taxon>Microbotryomycetes</taxon>
        <taxon>Microbotryales</taxon>
        <taxon>Microbotryaceae</taxon>
        <taxon>Microbotryum</taxon>
    </lineage>
</organism>
<dbReference type="STRING" id="269621.A0A238FN08"/>
<dbReference type="InterPro" id="IPR027417">
    <property type="entry name" value="P-loop_NTPase"/>
</dbReference>
<dbReference type="PANTHER" id="PTHR10218:SF302">
    <property type="entry name" value="GUANINE NUCLEOTIDE-BINDING PROTEIN ALPHA-5 SUBUNIT"/>
    <property type="match status" value="1"/>
</dbReference>
<dbReference type="GO" id="GO:0032502">
    <property type="term" value="P:developmental process"/>
    <property type="evidence" value="ECO:0007669"/>
    <property type="project" value="UniProtKB-ARBA"/>
</dbReference>
<keyword evidence="8" id="KW-0807">Transducer</keyword>
<evidence type="ECO:0000256" key="5">
    <source>
        <dbReference type="ARBA" id="ARBA00022842"/>
    </source>
</evidence>
<gene>
    <name evidence="12" type="ORF">BQ2448_7319</name>
</gene>
<dbReference type="GO" id="GO:0001664">
    <property type="term" value="F:G protein-coupled receptor binding"/>
    <property type="evidence" value="ECO:0007669"/>
    <property type="project" value="InterPro"/>
</dbReference>
<evidence type="ECO:0000256" key="6">
    <source>
        <dbReference type="ARBA" id="ARBA00023134"/>
    </source>
</evidence>
<keyword evidence="13" id="KW-1185">Reference proteome</keyword>
<feature type="binding site" evidence="11">
    <location>
        <position position="146"/>
    </location>
    <ligand>
        <name>Mg(2+)</name>
        <dbReference type="ChEBI" id="CHEBI:18420"/>
    </ligand>
</feature>
<feature type="binding site" evidence="10">
    <location>
        <begin position="370"/>
        <end position="373"/>
    </location>
    <ligand>
        <name>GTP</name>
        <dbReference type="ChEBI" id="CHEBI:37565"/>
    </ligand>
</feature>
<keyword evidence="9" id="KW-0449">Lipoprotein</keyword>
<comment type="similarity">
    <text evidence="1">Belongs to the G-alpha family. G(q) subfamily.</text>
</comment>
<dbReference type="GO" id="GO:0005834">
    <property type="term" value="C:heterotrimeric G-protein complex"/>
    <property type="evidence" value="ECO:0007669"/>
    <property type="project" value="InterPro"/>
</dbReference>
<dbReference type="Gene3D" id="1.10.400.10">
    <property type="entry name" value="GI Alpha 1, domain 2-like"/>
    <property type="match status" value="1"/>
</dbReference>
<dbReference type="CDD" id="cd00066">
    <property type="entry name" value="G-alpha"/>
    <property type="match status" value="1"/>
</dbReference>
<reference evidence="13" key="1">
    <citation type="submission" date="2016-09" db="EMBL/GenBank/DDBJ databases">
        <authorList>
            <person name="Jeantristanb JTB J.-T."/>
            <person name="Ricardo R."/>
        </authorList>
    </citation>
    <scope>NUCLEOTIDE SEQUENCE [LARGE SCALE GENOMIC DNA]</scope>
</reference>
<dbReference type="EMBL" id="FMSP01000018">
    <property type="protein sequence ID" value="SCV73393.1"/>
    <property type="molecule type" value="Genomic_DNA"/>
</dbReference>
<dbReference type="GO" id="GO:0005737">
    <property type="term" value="C:cytoplasm"/>
    <property type="evidence" value="ECO:0007669"/>
    <property type="project" value="TreeGrafter"/>
</dbReference>
<dbReference type="GO" id="GO:0046872">
    <property type="term" value="F:metal ion binding"/>
    <property type="evidence" value="ECO:0007669"/>
    <property type="project" value="UniProtKB-KW"/>
</dbReference>
<dbReference type="Proteomes" id="UP000198372">
    <property type="component" value="Unassembled WGS sequence"/>
</dbReference>
<dbReference type="PRINTS" id="PR00318">
    <property type="entry name" value="GPROTEINA"/>
</dbReference>
<dbReference type="GO" id="GO:0031683">
    <property type="term" value="F:G-protein beta/gamma-subunit complex binding"/>
    <property type="evidence" value="ECO:0007669"/>
    <property type="project" value="InterPro"/>
</dbReference>
<evidence type="ECO:0000256" key="7">
    <source>
        <dbReference type="ARBA" id="ARBA00023139"/>
    </source>
</evidence>
<dbReference type="Gene3D" id="3.40.50.300">
    <property type="entry name" value="P-loop containing nucleotide triphosphate hydrolases"/>
    <property type="match status" value="1"/>
</dbReference>
<dbReference type="InterPro" id="IPR001019">
    <property type="entry name" value="Gprotein_alpha_su"/>
</dbReference>
<evidence type="ECO:0000256" key="4">
    <source>
        <dbReference type="ARBA" id="ARBA00022741"/>
    </source>
</evidence>
<dbReference type="GO" id="GO:0005525">
    <property type="term" value="F:GTP binding"/>
    <property type="evidence" value="ECO:0007669"/>
    <property type="project" value="UniProtKB-KW"/>
</dbReference>